<dbReference type="EMBL" id="LAZR01051027">
    <property type="protein sequence ID" value="KKK86046.1"/>
    <property type="molecule type" value="Genomic_DNA"/>
</dbReference>
<protein>
    <recommendedName>
        <fullName evidence="2">DUF927 domain-containing protein</fullName>
    </recommendedName>
</protein>
<dbReference type="AlphaFoldDB" id="A0A0F9BNW3"/>
<feature type="non-terminal residue" evidence="1">
    <location>
        <position position="186"/>
    </location>
</feature>
<comment type="caution">
    <text evidence="1">The sequence shown here is derived from an EMBL/GenBank/DDBJ whole genome shotgun (WGS) entry which is preliminary data.</text>
</comment>
<proteinExistence type="predicted"/>
<evidence type="ECO:0000313" key="1">
    <source>
        <dbReference type="EMBL" id="KKK86046.1"/>
    </source>
</evidence>
<name>A0A0F9BNW3_9ZZZZ</name>
<sequence>MDDAEFKLLEKSESDVAKQKEDIKEKLKEYYYTIKDFLKQYCDMKDEYYVIIPLWILGTYFQSHFPSYPYLYFNAMKSSGKTRTMGLIISLSKEGQMLNSLTEAVLFRTTGTLGIDEFEGVERKGKEGLRELLNSAYKKGVSVKRVKKIKSDKGEEQVIEEFDVYRPIVMANIWGMENVLEDRCIS</sequence>
<accession>A0A0F9BNW3</accession>
<reference evidence="1" key="1">
    <citation type="journal article" date="2015" name="Nature">
        <title>Complex archaea that bridge the gap between prokaryotes and eukaryotes.</title>
        <authorList>
            <person name="Spang A."/>
            <person name="Saw J.H."/>
            <person name="Jorgensen S.L."/>
            <person name="Zaremba-Niedzwiedzka K."/>
            <person name="Martijn J."/>
            <person name="Lind A.E."/>
            <person name="van Eijk R."/>
            <person name="Schleper C."/>
            <person name="Guy L."/>
            <person name="Ettema T.J."/>
        </authorList>
    </citation>
    <scope>NUCLEOTIDE SEQUENCE</scope>
</reference>
<evidence type="ECO:0008006" key="2">
    <source>
        <dbReference type="Google" id="ProtNLM"/>
    </source>
</evidence>
<gene>
    <name evidence="1" type="ORF">LCGC14_2767140</name>
</gene>
<organism evidence="1">
    <name type="scientific">marine sediment metagenome</name>
    <dbReference type="NCBI Taxonomy" id="412755"/>
    <lineage>
        <taxon>unclassified sequences</taxon>
        <taxon>metagenomes</taxon>
        <taxon>ecological metagenomes</taxon>
    </lineage>
</organism>